<dbReference type="Proteomes" id="UP000827952">
    <property type="component" value="Segment"/>
</dbReference>
<evidence type="ECO:0000313" key="2">
    <source>
        <dbReference type="Proteomes" id="UP000827952"/>
    </source>
</evidence>
<evidence type="ECO:0000313" key="1">
    <source>
        <dbReference type="EMBL" id="UCR75525.1"/>
    </source>
</evidence>
<accession>A0AAE9BZI0</accession>
<gene>
    <name evidence="1" type="ORF">vBAfaPQDWS595_41</name>
</gene>
<proteinExistence type="predicted"/>
<name>A0AAE9BZI0_9CAUD</name>
<protein>
    <submittedName>
        <fullName evidence="1">Uncharacterized protein</fullName>
    </submittedName>
</protein>
<organism evidence="1 2">
    <name type="scientific">Alcaligenes phage vB_Af_QDWS595</name>
    <dbReference type="NCBI Taxonomy" id="2877946"/>
    <lineage>
        <taxon>Viruses</taxon>
        <taxon>Duplodnaviria</taxon>
        <taxon>Heunggongvirae</taxon>
        <taxon>Uroviricota</taxon>
        <taxon>Caudoviricetes</taxon>
        <taxon>Schitoviridae</taxon>
        <taxon>Petruschkyvirus</taxon>
        <taxon>Petruschkyvirus QDWS595</taxon>
    </lineage>
</organism>
<sequence length="54" mass="6417">MNNRTHVFDTWFSTLQNALLDEGIDFSDEDSVREDFEKGKNVFEVVDEIKEEYN</sequence>
<dbReference type="EMBL" id="OK149171">
    <property type="protein sequence ID" value="UCR75525.1"/>
    <property type="molecule type" value="Genomic_DNA"/>
</dbReference>
<reference evidence="1" key="1">
    <citation type="submission" date="2021-09" db="EMBL/GenBank/DDBJ databases">
        <title>Complete genome analysis of a novel Alcaligenes phage vB_Af_QDWS595.</title>
        <authorList>
            <person name="Jing Y."/>
            <person name="Wang J."/>
        </authorList>
    </citation>
    <scope>NUCLEOTIDE SEQUENCE</scope>
</reference>
<keyword evidence="2" id="KW-1185">Reference proteome</keyword>